<evidence type="ECO:0000259" key="11">
    <source>
        <dbReference type="PROSITE" id="PS50157"/>
    </source>
</evidence>
<keyword evidence="6 10" id="KW-0472">Membrane</keyword>
<dbReference type="STRING" id="303698.A0A1V6TG24"/>
<evidence type="ECO:0000256" key="10">
    <source>
        <dbReference type="SAM" id="Phobius"/>
    </source>
</evidence>
<dbReference type="PROSITE" id="PS50157">
    <property type="entry name" value="ZINC_FINGER_C2H2_2"/>
    <property type="match status" value="2"/>
</dbReference>
<dbReference type="Pfam" id="PF07690">
    <property type="entry name" value="MFS_1"/>
    <property type="match status" value="1"/>
</dbReference>
<keyword evidence="8" id="KW-0862">Zinc</keyword>
<evidence type="ECO:0000256" key="9">
    <source>
        <dbReference type="SAM" id="MobiDB-lite"/>
    </source>
</evidence>
<dbReference type="Pfam" id="PF00096">
    <property type="entry name" value="zf-C2H2"/>
    <property type="match status" value="1"/>
</dbReference>
<keyword evidence="7" id="KW-0539">Nucleus</keyword>
<dbReference type="PROSITE" id="PS00028">
    <property type="entry name" value="ZINC_FINGER_C2H2_1"/>
    <property type="match status" value="2"/>
</dbReference>
<keyword evidence="8" id="KW-0863">Zinc-finger</keyword>
<dbReference type="PANTHER" id="PTHR43791">
    <property type="entry name" value="PERMEASE-RELATED"/>
    <property type="match status" value="1"/>
</dbReference>
<evidence type="ECO:0000313" key="13">
    <source>
        <dbReference type="EMBL" id="OQE25126.1"/>
    </source>
</evidence>
<feature type="transmembrane region" description="Helical" evidence="10">
    <location>
        <begin position="203"/>
        <end position="223"/>
    </location>
</feature>
<dbReference type="Proteomes" id="UP000191285">
    <property type="component" value="Unassembled WGS sequence"/>
</dbReference>
<feature type="transmembrane region" description="Helical" evidence="10">
    <location>
        <begin position="109"/>
        <end position="128"/>
    </location>
</feature>
<dbReference type="Gene3D" id="1.20.1250.20">
    <property type="entry name" value="MFS general substrate transporter like domains"/>
    <property type="match status" value="2"/>
</dbReference>
<feature type="transmembrane region" description="Helical" evidence="10">
    <location>
        <begin position="273"/>
        <end position="296"/>
    </location>
</feature>
<evidence type="ECO:0000256" key="2">
    <source>
        <dbReference type="ARBA" id="ARBA00008335"/>
    </source>
</evidence>
<comment type="subcellular location">
    <subcellularLocation>
        <location evidence="1">Membrane</location>
        <topology evidence="1">Multi-pass membrane protein</topology>
    </subcellularLocation>
</comment>
<feature type="transmembrane region" description="Helical" evidence="10">
    <location>
        <begin position="134"/>
        <end position="157"/>
    </location>
</feature>
<dbReference type="PROSITE" id="PS50850">
    <property type="entry name" value="MFS"/>
    <property type="match status" value="1"/>
</dbReference>
<comment type="caution">
    <text evidence="13">The sequence shown here is derived from an EMBL/GenBank/DDBJ whole genome shotgun (WGS) entry which is preliminary data.</text>
</comment>
<dbReference type="PANTHER" id="PTHR43791:SF9">
    <property type="entry name" value="MAJOR FACILITATOR-TYPE TRANSPORTER HXNP"/>
    <property type="match status" value="1"/>
</dbReference>
<feature type="domain" description="Major facilitator superfamily (MFS) profile" evidence="12">
    <location>
        <begin position="43"/>
        <end position="452"/>
    </location>
</feature>
<protein>
    <recommendedName>
        <fullName evidence="15">Major facilitator superfamily (MFS) profile domain-containing protein</fullName>
    </recommendedName>
</protein>
<dbReference type="GO" id="GO:0003677">
    <property type="term" value="F:DNA binding"/>
    <property type="evidence" value="ECO:0007669"/>
    <property type="project" value="InterPro"/>
</dbReference>
<dbReference type="GO" id="GO:0006351">
    <property type="term" value="P:DNA-templated transcription"/>
    <property type="evidence" value="ECO:0007669"/>
    <property type="project" value="InterPro"/>
</dbReference>
<dbReference type="SMART" id="SM00355">
    <property type="entry name" value="ZnF_C2H2"/>
    <property type="match status" value="2"/>
</dbReference>
<dbReference type="EMBL" id="MLKD01000006">
    <property type="protein sequence ID" value="OQE25126.1"/>
    <property type="molecule type" value="Genomic_DNA"/>
</dbReference>
<evidence type="ECO:0000256" key="7">
    <source>
        <dbReference type="ARBA" id="ARBA00023242"/>
    </source>
</evidence>
<dbReference type="GO" id="GO:0016020">
    <property type="term" value="C:membrane"/>
    <property type="evidence" value="ECO:0007669"/>
    <property type="project" value="UniProtKB-SubCell"/>
</dbReference>
<evidence type="ECO:0000256" key="8">
    <source>
        <dbReference type="PROSITE-ProRule" id="PRU00042"/>
    </source>
</evidence>
<keyword evidence="14" id="KW-1185">Reference proteome</keyword>
<dbReference type="Pfam" id="PF04082">
    <property type="entry name" value="Fungal_trans"/>
    <property type="match status" value="1"/>
</dbReference>
<comment type="similarity">
    <text evidence="2">Belongs to the major facilitator superfamily.</text>
</comment>
<dbReference type="SUPFAM" id="SSF103473">
    <property type="entry name" value="MFS general substrate transporter"/>
    <property type="match status" value="1"/>
</dbReference>
<reference evidence="14" key="1">
    <citation type="journal article" date="2017" name="Nat. Microbiol.">
        <title>Global analysis of biosynthetic gene clusters reveals vast potential of secondary metabolite production in Penicillium species.</title>
        <authorList>
            <person name="Nielsen J.C."/>
            <person name="Grijseels S."/>
            <person name="Prigent S."/>
            <person name="Ji B."/>
            <person name="Dainat J."/>
            <person name="Nielsen K.F."/>
            <person name="Frisvad J.C."/>
            <person name="Workman M."/>
            <person name="Nielsen J."/>
        </authorList>
    </citation>
    <scope>NUCLEOTIDE SEQUENCE [LARGE SCALE GENOMIC DNA]</scope>
    <source>
        <strain evidence="14">IBT 24891</strain>
    </source>
</reference>
<dbReference type="FunFam" id="1.20.1250.20:FF:000188">
    <property type="entry name" value="MFS general substrate transporter"/>
    <property type="match status" value="1"/>
</dbReference>
<dbReference type="InterPro" id="IPR011701">
    <property type="entry name" value="MFS"/>
</dbReference>
<feature type="transmembrane region" description="Helical" evidence="10">
    <location>
        <begin position="364"/>
        <end position="385"/>
    </location>
</feature>
<keyword evidence="4 10" id="KW-0812">Transmembrane</keyword>
<evidence type="ECO:0000256" key="1">
    <source>
        <dbReference type="ARBA" id="ARBA00004141"/>
    </source>
</evidence>
<dbReference type="SUPFAM" id="SSF57667">
    <property type="entry name" value="beta-beta-alpha zinc fingers"/>
    <property type="match status" value="1"/>
</dbReference>
<name>A0A1V6TG24_9EURO</name>
<evidence type="ECO:0000256" key="5">
    <source>
        <dbReference type="ARBA" id="ARBA00022989"/>
    </source>
</evidence>
<feature type="compositionally biased region" description="Basic and acidic residues" evidence="9">
    <location>
        <begin position="580"/>
        <end position="593"/>
    </location>
</feature>
<dbReference type="CDD" id="cd12148">
    <property type="entry name" value="fungal_TF_MHR"/>
    <property type="match status" value="1"/>
</dbReference>
<dbReference type="FunFam" id="1.20.1250.20:FF:000013">
    <property type="entry name" value="MFS general substrate transporter"/>
    <property type="match status" value="1"/>
</dbReference>
<proteinExistence type="inferred from homology"/>
<dbReference type="Gene3D" id="3.30.160.60">
    <property type="entry name" value="Classic Zinc Finger"/>
    <property type="match status" value="1"/>
</dbReference>
<dbReference type="InterPro" id="IPR013087">
    <property type="entry name" value="Znf_C2H2_type"/>
</dbReference>
<dbReference type="GO" id="GO:0022857">
    <property type="term" value="F:transmembrane transporter activity"/>
    <property type="evidence" value="ECO:0007669"/>
    <property type="project" value="InterPro"/>
</dbReference>
<evidence type="ECO:0000256" key="6">
    <source>
        <dbReference type="ARBA" id="ARBA00023136"/>
    </source>
</evidence>
<dbReference type="OrthoDB" id="1405595at2759"/>
<feature type="transmembrane region" description="Helical" evidence="10">
    <location>
        <begin position="169"/>
        <end position="191"/>
    </location>
</feature>
<keyword evidence="5 10" id="KW-1133">Transmembrane helix</keyword>
<feature type="domain" description="C2H2-type" evidence="11">
    <location>
        <begin position="506"/>
        <end position="533"/>
    </location>
</feature>
<evidence type="ECO:0000256" key="4">
    <source>
        <dbReference type="ARBA" id="ARBA00022692"/>
    </source>
</evidence>
<dbReference type="AlphaFoldDB" id="A0A1V6TG24"/>
<feature type="transmembrane region" description="Helical" evidence="10">
    <location>
        <begin position="426"/>
        <end position="451"/>
    </location>
</feature>
<evidence type="ECO:0000256" key="3">
    <source>
        <dbReference type="ARBA" id="ARBA00022448"/>
    </source>
</evidence>
<dbReference type="InterPro" id="IPR036259">
    <property type="entry name" value="MFS_trans_sf"/>
</dbReference>
<feature type="transmembrane region" description="Helical" evidence="10">
    <location>
        <begin position="41"/>
        <end position="60"/>
    </location>
</feature>
<feature type="domain" description="C2H2-type" evidence="11">
    <location>
        <begin position="475"/>
        <end position="504"/>
    </location>
</feature>
<feature type="transmembrane region" description="Helical" evidence="10">
    <location>
        <begin position="337"/>
        <end position="358"/>
    </location>
</feature>
<dbReference type="InterPro" id="IPR036236">
    <property type="entry name" value="Znf_C2H2_sf"/>
</dbReference>
<dbReference type="InterPro" id="IPR020846">
    <property type="entry name" value="MFS_dom"/>
</dbReference>
<evidence type="ECO:0000259" key="12">
    <source>
        <dbReference type="PROSITE" id="PS50850"/>
    </source>
</evidence>
<feature type="transmembrane region" description="Helical" evidence="10">
    <location>
        <begin position="397"/>
        <end position="420"/>
    </location>
</feature>
<evidence type="ECO:0000313" key="14">
    <source>
        <dbReference type="Proteomes" id="UP000191285"/>
    </source>
</evidence>
<dbReference type="InterPro" id="IPR007219">
    <property type="entry name" value="XnlR_reg_dom"/>
</dbReference>
<keyword evidence="8" id="KW-0479">Metal-binding</keyword>
<feature type="region of interest" description="Disordered" evidence="9">
    <location>
        <begin position="560"/>
        <end position="610"/>
    </location>
</feature>
<evidence type="ECO:0008006" key="15">
    <source>
        <dbReference type="Google" id="ProtNLM"/>
    </source>
</evidence>
<feature type="transmembrane region" description="Helical" evidence="10">
    <location>
        <begin position="80"/>
        <end position="102"/>
    </location>
</feature>
<accession>A0A1V6TG24</accession>
<dbReference type="GO" id="GO:0008270">
    <property type="term" value="F:zinc ion binding"/>
    <property type="evidence" value="ECO:0007669"/>
    <property type="project" value="UniProtKB-KW"/>
</dbReference>
<sequence>MSTELKTTVTDKIPTEEAGVGQTSVYTDHEADKSYRKKVDFWVLPLLCMMYFFDCMDRSNLANAKTDGIDKDLNFQGNDYSLIILLFYIPFGLFDLPWNLLIKRYSGRLMLSFMSVVWGILALCQCAAKDFGSLLAIRIILGVFEAGFFAGATYYLTTFYTRGEMGFRLAIIQSFAVLASAFSGLISFGVFQIDSPKVHGWQWLFIIEGAMTLLTGLLGFAMLPDSPQTAWFLTDREKDAALSRLLRDSSSEVETSFNIKDCFRSWNDWKFPVWCTITFTYPVAYATAMNFFPLIVQRLGFSVVKTNLWTVAPNLVGAIVLLCVAKSSDHFRERTFHIVFSLSLSLVGMIILAAIDVLQNKGVAYFACFLMAAGAYIPSCLVHAWHNNNNVHENSRAANTGFFVGLGNLAGVLSAATFRIEYATKYIPTLVATCCCNVVCIVFVTGLGLWMRKQNRQRDRKQGTNSSKARLDTSHACQYPGCSKSFTRAEHLRRHALNHEQPRNGFTCERCSVHFQRPDLLARHMERHTKRDAEAGGPGLGVLKTRKRTRRAGDGSIVVRPSQRELRSAGRSTISTSSSSDHELMDDNDHFLDEAPLSPPGSGTDPTSLSVDDSDPFLAPMMPGGPFEPYVEPVPGQFDAADGSFNIGLDGMGDFFGMDTATDFNLPFAATCNYNWLFDVASLDDAFHHFDFPLGLDAGPFPDAMESEYSQVVDKYDGPSALLEVASMMNKARATPDPPISPDTPDLIGMDWMSGSSYLGPNPSPRLPQLSENACQRVLSLVRQTRPTGIDGQPMALDSHLLSMPALQSYCDFFFARFNVTYPLVHQATFNPELVDPVFLAAVLFMGATYSTREAHQLAVGIHDNLRNQLLCHPDFSPQPELWVLQTMLLIDCFGKMRAGPKQRERAQLFHCVLIKLIRRSTCCNIQDSPNLLRADDLDYAWRYAMLEEQKKRLAMLCFMWDTQHAVLFSQSLCMSAFEIRSSLPCGAAIWEATTAQEWAHLAVRETTRPFLAVLKGYITPSAVSRPRDLNVFARTVILHGLMSVSADLKRRDQTTLRSETPERVGAWTPRMGRSYDLWKVDFDADCLSMKLAQTADPQKFTGLKMASHALYHASCLALNVEVLDLQIVAGAKQILGRDITPADYSRSQRKIFQWLHGDSSSSSIAARHASYLLQDAVLSLHDWDQTDAFHFPWCLYLATLACWVFHRGMDLSPSDSRINTDLSSLIVMMTNCPSVTEVTALSGKYDPKPLAAAMAQQLATVRWAVVHDAMKVLVGLS</sequence>
<gene>
    <name evidence="13" type="ORF">PENSTE_c006G02261</name>
</gene>
<keyword evidence="3" id="KW-0813">Transport</keyword>
<organism evidence="13 14">
    <name type="scientific">Penicillium steckii</name>
    <dbReference type="NCBI Taxonomy" id="303698"/>
    <lineage>
        <taxon>Eukaryota</taxon>
        <taxon>Fungi</taxon>
        <taxon>Dikarya</taxon>
        <taxon>Ascomycota</taxon>
        <taxon>Pezizomycotina</taxon>
        <taxon>Eurotiomycetes</taxon>
        <taxon>Eurotiomycetidae</taxon>
        <taxon>Eurotiales</taxon>
        <taxon>Aspergillaceae</taxon>
        <taxon>Penicillium</taxon>
    </lineage>
</organism>